<evidence type="ECO:0000313" key="4">
    <source>
        <dbReference type="Proteomes" id="UP000676325"/>
    </source>
</evidence>
<dbReference type="Proteomes" id="UP000676325">
    <property type="component" value="Unassembled WGS sequence"/>
</dbReference>
<dbReference type="InterPro" id="IPR005471">
    <property type="entry name" value="Tscrpt_reg_IclR_N"/>
</dbReference>
<name>A0A941IPG7_9ACTN</name>
<reference evidence="3" key="1">
    <citation type="submission" date="2021-04" db="EMBL/GenBank/DDBJ databases">
        <title>Genome based classification of Actinospica acidithermotolerans sp. nov., an actinobacterium isolated from an Indonesian hot spring.</title>
        <authorList>
            <person name="Kusuma A.B."/>
            <person name="Putra K.E."/>
            <person name="Nafisah S."/>
            <person name="Loh J."/>
            <person name="Nouioui I."/>
            <person name="Goodfellow M."/>
        </authorList>
    </citation>
    <scope>NUCLEOTIDE SEQUENCE</scope>
    <source>
        <strain evidence="3">MGRD01-02</strain>
    </source>
</reference>
<feature type="domain" description="HTH iclR-type" evidence="2">
    <location>
        <begin position="17"/>
        <end position="58"/>
    </location>
</feature>
<feature type="region of interest" description="Disordered" evidence="1">
    <location>
        <begin position="1"/>
        <end position="238"/>
    </location>
</feature>
<organism evidence="3 4">
    <name type="scientific">Actinospica acidithermotolerans</name>
    <dbReference type="NCBI Taxonomy" id="2828514"/>
    <lineage>
        <taxon>Bacteria</taxon>
        <taxon>Bacillati</taxon>
        <taxon>Actinomycetota</taxon>
        <taxon>Actinomycetes</taxon>
        <taxon>Catenulisporales</taxon>
        <taxon>Actinospicaceae</taxon>
        <taxon>Actinospica</taxon>
    </lineage>
</organism>
<dbReference type="GO" id="GO:0003677">
    <property type="term" value="F:DNA binding"/>
    <property type="evidence" value="ECO:0007669"/>
    <property type="project" value="InterPro"/>
</dbReference>
<dbReference type="InterPro" id="IPR011991">
    <property type="entry name" value="ArsR-like_HTH"/>
</dbReference>
<dbReference type="CDD" id="cd00090">
    <property type="entry name" value="HTH_ARSR"/>
    <property type="match status" value="1"/>
</dbReference>
<evidence type="ECO:0000256" key="1">
    <source>
        <dbReference type="SAM" id="MobiDB-lite"/>
    </source>
</evidence>
<feature type="compositionally biased region" description="Polar residues" evidence="1">
    <location>
        <begin position="95"/>
        <end position="106"/>
    </location>
</feature>
<gene>
    <name evidence="3" type="ORF">KDK95_29190</name>
</gene>
<proteinExistence type="predicted"/>
<dbReference type="SUPFAM" id="SSF46785">
    <property type="entry name" value="Winged helix' DNA-binding domain"/>
    <property type="match status" value="1"/>
</dbReference>
<dbReference type="InterPro" id="IPR036390">
    <property type="entry name" value="WH_DNA-bd_sf"/>
</dbReference>
<feature type="compositionally biased region" description="Basic and acidic residues" evidence="1">
    <location>
        <begin position="55"/>
        <end position="68"/>
    </location>
</feature>
<sequence>MPETESTTMTPSMNAMLAALSADRGASVTELSKRANLGRSTAARVLTTLEGMGLARRERPDRSADHSSPDLWFTATTDQFEPDDAGNRPADHTPKSQPETPSSGIPSPTDVDDPAPTMNSDPEGAADTADANDDDGNGGLSAQTNEESRPGAASGCQDPATPPDSDAHPGPEPDANPDPAVDGPATDPAHGPQRQAHDATADRPEPDADSAPGPGSATSVADSGNADAAAPSETRATVRLGKGELRAMVFEHLKAHPDEDFTAPQVAKALGKSSGAIANNFDALAKTGDAQMTCEKPRKFRFLAKAAK</sequence>
<comment type="caution">
    <text evidence="3">The sequence shown here is derived from an EMBL/GenBank/DDBJ whole genome shotgun (WGS) entry which is preliminary data.</text>
</comment>
<dbReference type="RefSeq" id="WP_212521538.1">
    <property type="nucleotide sequence ID" value="NZ_JAGSOH010000131.1"/>
</dbReference>
<dbReference type="Gene3D" id="1.10.10.10">
    <property type="entry name" value="Winged helix-like DNA-binding domain superfamily/Winged helix DNA-binding domain"/>
    <property type="match status" value="1"/>
</dbReference>
<evidence type="ECO:0000259" key="2">
    <source>
        <dbReference type="Pfam" id="PF09339"/>
    </source>
</evidence>
<keyword evidence="4" id="KW-1185">Reference proteome</keyword>
<protein>
    <submittedName>
        <fullName evidence="3">Helix-turn-helix domain-containing protein</fullName>
    </submittedName>
</protein>
<feature type="compositionally biased region" description="Basic and acidic residues" evidence="1">
    <location>
        <begin position="195"/>
        <end position="206"/>
    </location>
</feature>
<dbReference type="GO" id="GO:0006355">
    <property type="term" value="P:regulation of DNA-templated transcription"/>
    <property type="evidence" value="ECO:0007669"/>
    <property type="project" value="InterPro"/>
</dbReference>
<dbReference type="Pfam" id="PF09339">
    <property type="entry name" value="HTH_IclR"/>
    <property type="match status" value="1"/>
</dbReference>
<evidence type="ECO:0000313" key="3">
    <source>
        <dbReference type="EMBL" id="MBR7830411.1"/>
    </source>
</evidence>
<accession>A0A941IPG7</accession>
<dbReference type="EMBL" id="JAGSOH010000131">
    <property type="protein sequence ID" value="MBR7830411.1"/>
    <property type="molecule type" value="Genomic_DNA"/>
</dbReference>
<feature type="compositionally biased region" description="Basic and acidic residues" evidence="1">
    <location>
        <begin position="85"/>
        <end position="94"/>
    </location>
</feature>
<dbReference type="InterPro" id="IPR036388">
    <property type="entry name" value="WH-like_DNA-bd_sf"/>
</dbReference>
<feature type="compositionally biased region" description="Polar residues" evidence="1">
    <location>
        <begin position="1"/>
        <end position="13"/>
    </location>
</feature>
<dbReference type="AlphaFoldDB" id="A0A941IPG7"/>